<dbReference type="EMBL" id="QSSQ01000014">
    <property type="protein sequence ID" value="RGM03377.1"/>
    <property type="molecule type" value="Genomic_DNA"/>
</dbReference>
<dbReference type="Proteomes" id="UP000263014">
    <property type="component" value="Unassembled WGS sequence"/>
</dbReference>
<dbReference type="OrthoDB" id="9800833at2"/>
<dbReference type="Pfam" id="PF12728">
    <property type="entry name" value="HTH_17"/>
    <property type="match status" value="1"/>
</dbReference>
<dbReference type="Proteomes" id="UP000434223">
    <property type="component" value="Unassembled WGS sequence"/>
</dbReference>
<reference evidence="6 7" key="1">
    <citation type="submission" date="2018-08" db="EMBL/GenBank/DDBJ databases">
        <title>A genome reference for cultivated species of the human gut microbiota.</title>
        <authorList>
            <person name="Zou Y."/>
            <person name="Xue W."/>
            <person name="Luo G."/>
        </authorList>
    </citation>
    <scope>NUCLEOTIDE SEQUENCE [LARGE SCALE GENOMIC DNA]</scope>
    <source>
        <strain evidence="5 6">TF05-11AC</strain>
        <strain evidence="4 7">TM09-12</strain>
    </source>
</reference>
<dbReference type="EMBL" id="WNME01000025">
    <property type="protein sequence ID" value="MUB66360.1"/>
    <property type="molecule type" value="Genomic_DNA"/>
</dbReference>
<dbReference type="Proteomes" id="UP001055091">
    <property type="component" value="Unassembled WGS sequence"/>
</dbReference>
<dbReference type="Proteomes" id="UP000261257">
    <property type="component" value="Unassembled WGS sequence"/>
</dbReference>
<gene>
    <name evidence="2" type="ORF">CE91St55_41030</name>
    <name evidence="5" type="ORF">DXC39_15235</name>
    <name evidence="4" type="ORF">DXD79_21365</name>
    <name evidence="3" type="ORF">GNE07_25400</name>
</gene>
<name>A0A174SS81_9FIRM</name>
<evidence type="ECO:0000313" key="6">
    <source>
        <dbReference type="Proteomes" id="UP000261257"/>
    </source>
</evidence>
<evidence type="ECO:0000313" key="5">
    <source>
        <dbReference type="EMBL" id="RGM03377.1"/>
    </source>
</evidence>
<dbReference type="GO" id="GO:0003677">
    <property type="term" value="F:DNA binding"/>
    <property type="evidence" value="ECO:0007669"/>
    <property type="project" value="UniProtKB-KW"/>
</dbReference>
<dbReference type="AlphaFoldDB" id="A0A174SS81"/>
<sequence length="68" mass="7891">MAVGEFNHDKQAVSEKRTYSVQEIADILQISRSMAYNLCKQPLFKTVKVGKYVRVSKPSFDEWLDTHK</sequence>
<evidence type="ECO:0000313" key="3">
    <source>
        <dbReference type="EMBL" id="MUB66360.1"/>
    </source>
</evidence>
<dbReference type="InterPro" id="IPR041657">
    <property type="entry name" value="HTH_17"/>
</dbReference>
<evidence type="ECO:0000259" key="1">
    <source>
        <dbReference type="PROSITE" id="PS51360"/>
    </source>
</evidence>
<reference evidence="3 8" key="2">
    <citation type="submission" date="2019-09" db="EMBL/GenBank/DDBJ databases">
        <title>Draft genome sequencing of Hungatella hathewayi 123Y-2.</title>
        <authorList>
            <person name="Lv Q."/>
            <person name="Li S."/>
        </authorList>
    </citation>
    <scope>NUCLEOTIDE SEQUENCE [LARGE SCALE GENOMIC DNA]</scope>
    <source>
        <strain evidence="3 8">123Y-2</strain>
    </source>
</reference>
<evidence type="ECO:0000313" key="2">
    <source>
        <dbReference type="EMBL" id="GKH02122.1"/>
    </source>
</evidence>
<dbReference type="PROSITE" id="PS51360">
    <property type="entry name" value="PLUS3"/>
    <property type="match status" value="1"/>
</dbReference>
<keyword evidence="4" id="KW-0238">DNA-binding</keyword>
<feature type="domain" description="Plus3" evidence="1">
    <location>
        <begin position="19"/>
        <end position="68"/>
    </location>
</feature>
<dbReference type="EMBL" id="QSON01000011">
    <property type="protein sequence ID" value="RGJ00370.1"/>
    <property type="molecule type" value="Genomic_DNA"/>
</dbReference>
<evidence type="ECO:0000313" key="4">
    <source>
        <dbReference type="EMBL" id="RGJ00370.1"/>
    </source>
</evidence>
<protein>
    <submittedName>
        <fullName evidence="4">DNA-binding protein</fullName>
    </submittedName>
    <submittedName>
        <fullName evidence="3">Helix-turn-helix domain-containing protein</fullName>
    </submittedName>
</protein>
<evidence type="ECO:0000313" key="8">
    <source>
        <dbReference type="Proteomes" id="UP000434223"/>
    </source>
</evidence>
<reference evidence="2" key="3">
    <citation type="submission" date="2022-01" db="EMBL/GenBank/DDBJ databases">
        <title>Novel bile acid biosynthetic pathways are enriched in the microbiome of centenarians.</title>
        <authorList>
            <person name="Sato Y."/>
            <person name="Atarashi K."/>
            <person name="Plichta R.D."/>
            <person name="Arai Y."/>
            <person name="Sasajima S."/>
            <person name="Kearney M.S."/>
            <person name="Suda W."/>
            <person name="Takeshita K."/>
            <person name="Sasaki T."/>
            <person name="Okamoto S."/>
            <person name="Skelly N.A."/>
            <person name="Okamura Y."/>
            <person name="Vlamakis H."/>
            <person name="Li Y."/>
            <person name="Tanoue T."/>
            <person name="Takei H."/>
            <person name="Nittono H."/>
            <person name="Narushima S."/>
            <person name="Irie J."/>
            <person name="Itoh H."/>
            <person name="Moriya K."/>
            <person name="Sugiura Y."/>
            <person name="Suematsu M."/>
            <person name="Moritoki N."/>
            <person name="Shibata S."/>
            <person name="Littman R.D."/>
            <person name="Fischbach A.M."/>
            <person name="Uwamino Y."/>
            <person name="Inoue T."/>
            <person name="Honda A."/>
            <person name="Hattori M."/>
            <person name="Murai T."/>
            <person name="Xavier J.R."/>
            <person name="Hirose N."/>
            <person name="Honda K."/>
        </authorList>
    </citation>
    <scope>NUCLEOTIDE SEQUENCE</scope>
    <source>
        <strain evidence="2">CE91-St55</strain>
    </source>
</reference>
<proteinExistence type="predicted"/>
<organism evidence="3 8">
    <name type="scientific">Hungatella hathewayi</name>
    <dbReference type="NCBI Taxonomy" id="154046"/>
    <lineage>
        <taxon>Bacteria</taxon>
        <taxon>Bacillati</taxon>
        <taxon>Bacillota</taxon>
        <taxon>Clostridia</taxon>
        <taxon>Lachnospirales</taxon>
        <taxon>Lachnospiraceae</taxon>
        <taxon>Hungatella</taxon>
    </lineage>
</organism>
<comment type="caution">
    <text evidence="3">The sequence shown here is derived from an EMBL/GenBank/DDBJ whole genome shotgun (WGS) entry which is preliminary data.</text>
</comment>
<dbReference type="EMBL" id="BQNJ01000001">
    <property type="protein sequence ID" value="GKH02122.1"/>
    <property type="molecule type" value="Genomic_DNA"/>
</dbReference>
<accession>A0A174SS81</accession>
<dbReference type="InterPro" id="IPR004343">
    <property type="entry name" value="Plus-3_dom"/>
</dbReference>
<dbReference type="RefSeq" id="WP_055650256.1">
    <property type="nucleotide sequence ID" value="NZ_BQNJ01000001.1"/>
</dbReference>
<evidence type="ECO:0000313" key="7">
    <source>
        <dbReference type="Proteomes" id="UP000263014"/>
    </source>
</evidence>